<organism evidence="1 2">
    <name type="scientific">Vagococcus vulneris</name>
    <dbReference type="NCBI Taxonomy" id="1977869"/>
    <lineage>
        <taxon>Bacteria</taxon>
        <taxon>Bacillati</taxon>
        <taxon>Bacillota</taxon>
        <taxon>Bacilli</taxon>
        <taxon>Lactobacillales</taxon>
        <taxon>Enterococcaceae</taxon>
        <taxon>Vagococcus</taxon>
    </lineage>
</organism>
<dbReference type="AlphaFoldDB" id="A0A429ZXL2"/>
<dbReference type="RefSeq" id="WP_125984135.1">
    <property type="nucleotide sequence ID" value="NZ_NGJS01000009.1"/>
</dbReference>
<evidence type="ECO:0000313" key="1">
    <source>
        <dbReference type="EMBL" id="RST98602.1"/>
    </source>
</evidence>
<name>A0A429ZXL2_9ENTE</name>
<evidence type="ECO:0000313" key="2">
    <source>
        <dbReference type="Proteomes" id="UP000287857"/>
    </source>
</evidence>
<accession>A0A429ZXL2</accession>
<comment type="caution">
    <text evidence="1">The sequence shown here is derived from an EMBL/GenBank/DDBJ whole genome shotgun (WGS) entry which is preliminary data.</text>
</comment>
<keyword evidence="2" id="KW-1185">Reference proteome</keyword>
<dbReference type="NCBIfam" id="NF041553">
    <property type="entry name" value="CBO2463_dom"/>
    <property type="match status" value="1"/>
</dbReference>
<dbReference type="OrthoDB" id="3233899at2"/>
<sequence length="98" mass="11373">MNGIDKLKYVSTERLFEGILVDITDASVTIDIKGRLGQLKIPRRMLISEYNLKIGQEVGFMMSYPEVLDEEANEHYVNAIQEHQKRQKEMMIKNGEEN</sequence>
<dbReference type="Proteomes" id="UP000287857">
    <property type="component" value="Unassembled WGS sequence"/>
</dbReference>
<gene>
    <name evidence="1" type="ORF">CBF37_07445</name>
</gene>
<reference evidence="1 2" key="1">
    <citation type="submission" date="2017-05" db="EMBL/GenBank/DDBJ databases">
        <title>Vagococcus spp. assemblies.</title>
        <authorList>
            <person name="Gulvik C.A."/>
        </authorList>
    </citation>
    <scope>NUCLEOTIDE SEQUENCE [LARGE SCALE GENOMIC DNA]</scope>
    <source>
        <strain evidence="1 2">SS1995</strain>
    </source>
</reference>
<protein>
    <submittedName>
        <fullName evidence="1">Uncharacterized protein</fullName>
    </submittedName>
</protein>
<proteinExistence type="predicted"/>
<dbReference type="InterPro" id="IPR048108">
    <property type="entry name" value="CBO2463_dom"/>
</dbReference>
<dbReference type="EMBL" id="NGJS01000009">
    <property type="protein sequence ID" value="RST98602.1"/>
    <property type="molecule type" value="Genomic_DNA"/>
</dbReference>